<dbReference type="OrthoDB" id="9785691at2"/>
<dbReference type="InterPro" id="IPR005467">
    <property type="entry name" value="His_kinase_dom"/>
</dbReference>
<dbReference type="AlphaFoldDB" id="A0A844YZZ2"/>
<feature type="transmembrane region" description="Helical" evidence="4">
    <location>
        <begin position="38"/>
        <end position="55"/>
    </location>
</feature>
<feature type="transmembrane region" description="Helical" evidence="4">
    <location>
        <begin position="265"/>
        <end position="285"/>
    </location>
</feature>
<protein>
    <recommendedName>
        <fullName evidence="2">histidine kinase</fullName>
        <ecNumber evidence="2">2.7.13.3</ecNumber>
    </recommendedName>
</protein>
<feature type="transmembrane region" description="Helical" evidence="4">
    <location>
        <begin position="94"/>
        <end position="114"/>
    </location>
</feature>
<keyword evidence="3" id="KW-0597">Phosphoprotein</keyword>
<name>A0A844YZZ2_9SPHN</name>
<proteinExistence type="predicted"/>
<feature type="transmembrane region" description="Helical" evidence="4">
    <location>
        <begin position="134"/>
        <end position="159"/>
    </location>
</feature>
<dbReference type="PRINTS" id="PR00344">
    <property type="entry name" value="BCTRLSENSOR"/>
</dbReference>
<dbReference type="InterPro" id="IPR004358">
    <property type="entry name" value="Sig_transdc_His_kin-like_C"/>
</dbReference>
<comment type="caution">
    <text evidence="6">The sequence shown here is derived from an EMBL/GenBank/DDBJ whole genome shotgun (WGS) entry which is preliminary data.</text>
</comment>
<dbReference type="InterPro" id="IPR003594">
    <property type="entry name" value="HATPase_dom"/>
</dbReference>
<dbReference type="Proteomes" id="UP000466966">
    <property type="component" value="Unassembled WGS sequence"/>
</dbReference>
<sequence>MSGALWTLLVTGAHLLAATAAILLALVHASQKGGERRLLRRANLALALSALWALAGVGYDGRGSELHLLLGLADLAWLWLLAGFFASDERDKSIALVSPLIHALALVETAQIAIAALRLPVWAYGVLPAPVSDALFSLSVMFQLLFCIGALVLVHNLYVGAAQPARQGLRWPAAALAVLWLYDLNLYTITYLADRIPAALEEGRALALLVVVALLGIGTLGRRGDLRFQPSRSFAFRSFSLAVIGAYLVVMVLIAQAIAYTGNDMAKAAQIGFVVIASAIALAVVPSRRVRGWLRVTLTKHLFQHRYDYRAEWLRFTDTIGRAGPQAISLHERAVQAVADIADSPSGLLLTPREEGGLAVDARWNWRSIEVPAMAMDAAAVRFFEERQYIVDLDDLRAGRKQDIPECASPAWLLANPDAWAMVPLLHFERLVGMVILARPPVARMLDWEDFDLLRVIGRQLASYLAEQTSQDALGEAQRFDEFNRRIAFVMHDIKNLASQLSLLARNAEKHADKPAFRADMILTLKNSTDKLQNLLARLSRYGSQGGAGLQDADIDLVLQKVTRQFFGKHELVMLDRAPCVVRCDPEALEQALVHLVQNAIEAGPENSPVFLDLRVDASGAHIEVIDNGCGMSPEFIRTRLFKPFHSSKQGGFGIGCFEAREMVRAMGGRLDVESREGIGTRFQITLPLDPASGLIETLRQQAGPATEVA</sequence>
<organism evidence="6 7">
    <name type="scientific">Alteraurantiacibacter buctensis</name>
    <dbReference type="NCBI Taxonomy" id="1503981"/>
    <lineage>
        <taxon>Bacteria</taxon>
        <taxon>Pseudomonadati</taxon>
        <taxon>Pseudomonadota</taxon>
        <taxon>Alphaproteobacteria</taxon>
        <taxon>Sphingomonadales</taxon>
        <taxon>Erythrobacteraceae</taxon>
        <taxon>Alteraurantiacibacter</taxon>
    </lineage>
</organism>
<feature type="transmembrane region" description="Helical" evidence="4">
    <location>
        <begin position="67"/>
        <end position="87"/>
    </location>
</feature>
<keyword evidence="4" id="KW-1133">Transmembrane helix</keyword>
<comment type="catalytic activity">
    <reaction evidence="1">
        <text>ATP + protein L-histidine = ADP + protein N-phospho-L-histidine.</text>
        <dbReference type="EC" id="2.7.13.3"/>
    </reaction>
</comment>
<keyword evidence="7" id="KW-1185">Reference proteome</keyword>
<dbReference type="EC" id="2.7.13.3" evidence="2"/>
<accession>A0A844YZZ2</accession>
<feature type="transmembrane region" description="Helical" evidence="4">
    <location>
        <begin position="234"/>
        <end position="259"/>
    </location>
</feature>
<dbReference type="InterPro" id="IPR014265">
    <property type="entry name" value="XrtA/PrsK"/>
</dbReference>
<gene>
    <name evidence="6" type="primary">prsK</name>
    <name evidence="6" type="ORF">GRI99_08385</name>
</gene>
<evidence type="ECO:0000256" key="4">
    <source>
        <dbReference type="SAM" id="Phobius"/>
    </source>
</evidence>
<dbReference type="RefSeq" id="WP_160771551.1">
    <property type="nucleotide sequence ID" value="NZ_WTYV01000002.1"/>
</dbReference>
<dbReference type="InterPro" id="IPR036890">
    <property type="entry name" value="HATPase_C_sf"/>
</dbReference>
<keyword evidence="4" id="KW-0812">Transmembrane</keyword>
<keyword evidence="4" id="KW-0472">Membrane</keyword>
<dbReference type="EMBL" id="WTYV01000002">
    <property type="protein sequence ID" value="MXO71657.1"/>
    <property type="molecule type" value="Genomic_DNA"/>
</dbReference>
<dbReference type="Gene3D" id="3.30.565.10">
    <property type="entry name" value="Histidine kinase-like ATPase, C-terminal domain"/>
    <property type="match status" value="1"/>
</dbReference>
<dbReference type="Pfam" id="PF02518">
    <property type="entry name" value="HATPase_c"/>
    <property type="match status" value="1"/>
</dbReference>
<dbReference type="NCBIfam" id="TIGR02916">
    <property type="entry name" value="PEP_his_kin"/>
    <property type="match status" value="1"/>
</dbReference>
<feature type="transmembrane region" description="Helical" evidence="4">
    <location>
        <begin position="205"/>
        <end position="222"/>
    </location>
</feature>
<dbReference type="GO" id="GO:0000155">
    <property type="term" value="F:phosphorelay sensor kinase activity"/>
    <property type="evidence" value="ECO:0007669"/>
    <property type="project" value="TreeGrafter"/>
</dbReference>
<feature type="transmembrane region" description="Helical" evidence="4">
    <location>
        <begin position="6"/>
        <end position="26"/>
    </location>
</feature>
<feature type="domain" description="Histidine kinase" evidence="5">
    <location>
        <begin position="489"/>
        <end position="691"/>
    </location>
</feature>
<dbReference type="SUPFAM" id="SSF55781">
    <property type="entry name" value="GAF domain-like"/>
    <property type="match status" value="1"/>
</dbReference>
<evidence type="ECO:0000256" key="3">
    <source>
        <dbReference type="ARBA" id="ARBA00022553"/>
    </source>
</evidence>
<dbReference type="SMART" id="SM00387">
    <property type="entry name" value="HATPase_c"/>
    <property type="match status" value="1"/>
</dbReference>
<keyword evidence="6" id="KW-0418">Kinase</keyword>
<dbReference type="PANTHER" id="PTHR43547:SF2">
    <property type="entry name" value="HYBRID SIGNAL TRANSDUCTION HISTIDINE KINASE C"/>
    <property type="match status" value="1"/>
</dbReference>
<evidence type="ECO:0000259" key="5">
    <source>
        <dbReference type="PROSITE" id="PS50109"/>
    </source>
</evidence>
<reference evidence="6 7" key="1">
    <citation type="submission" date="2019-12" db="EMBL/GenBank/DDBJ databases">
        <title>Genomic-based taxomic classification of the family Erythrobacteraceae.</title>
        <authorList>
            <person name="Xu L."/>
        </authorList>
    </citation>
    <scope>NUCLEOTIDE SEQUENCE [LARGE SCALE GENOMIC DNA]</scope>
    <source>
        <strain evidence="6 7">M0322</strain>
    </source>
</reference>
<dbReference type="PANTHER" id="PTHR43547">
    <property type="entry name" value="TWO-COMPONENT HISTIDINE KINASE"/>
    <property type="match status" value="1"/>
</dbReference>
<keyword evidence="6" id="KW-0808">Transferase</keyword>
<evidence type="ECO:0000313" key="6">
    <source>
        <dbReference type="EMBL" id="MXO71657.1"/>
    </source>
</evidence>
<feature type="transmembrane region" description="Helical" evidence="4">
    <location>
        <begin position="171"/>
        <end position="193"/>
    </location>
</feature>
<dbReference type="SUPFAM" id="SSF55874">
    <property type="entry name" value="ATPase domain of HSP90 chaperone/DNA topoisomerase II/histidine kinase"/>
    <property type="match status" value="1"/>
</dbReference>
<evidence type="ECO:0000256" key="1">
    <source>
        <dbReference type="ARBA" id="ARBA00000085"/>
    </source>
</evidence>
<dbReference type="CDD" id="cd00075">
    <property type="entry name" value="HATPase"/>
    <property type="match status" value="1"/>
</dbReference>
<dbReference type="PROSITE" id="PS50109">
    <property type="entry name" value="HIS_KIN"/>
    <property type="match status" value="1"/>
</dbReference>
<evidence type="ECO:0000313" key="7">
    <source>
        <dbReference type="Proteomes" id="UP000466966"/>
    </source>
</evidence>
<evidence type="ECO:0000256" key="2">
    <source>
        <dbReference type="ARBA" id="ARBA00012438"/>
    </source>
</evidence>